<dbReference type="EMBL" id="BX569690">
    <property type="protein sequence ID" value="CAE07196.1"/>
    <property type="molecule type" value="Genomic_DNA"/>
</dbReference>
<evidence type="ECO:0000313" key="3">
    <source>
        <dbReference type="Proteomes" id="UP000001422"/>
    </source>
</evidence>
<dbReference type="GO" id="GO:0016787">
    <property type="term" value="F:hydrolase activity"/>
    <property type="evidence" value="ECO:0007669"/>
    <property type="project" value="UniProtKB-KW"/>
</dbReference>
<sequence>MTATAHQTADWGDQAIWRWRGWSCHWRVLGQDNDPAIVLLHGFGAASGHWRHTAPRLASQGWRVFSLDLLGFGASDQPAIPLDNRVWGQQVNAFVEQVVQRPAVLLGNSLGALTALTAAVLKPEQIRAVVAAPLPDPALIQPIPPRRPPWQRRWRRRLLRVVLRLLPLELLVPLIARTGLIRSGLQGAYHQSIASDQELLQLIARPARRPTAARALRAMSLGMALRPRGATAPGLLKQLHCPLLLIWGQQDRFVPLSVTRQIHACRPHTELQVIDACGHCPHDERPDQFVALVLPWLDRNLGV</sequence>
<name>Q7U8E0_PARMW</name>
<dbReference type="PANTHER" id="PTHR46438">
    <property type="entry name" value="ALPHA/BETA-HYDROLASES SUPERFAMILY PROTEIN"/>
    <property type="match status" value="1"/>
</dbReference>
<dbReference type="RefSeq" id="WP_011127548.1">
    <property type="nucleotide sequence ID" value="NC_005070.1"/>
</dbReference>
<dbReference type="Proteomes" id="UP000001422">
    <property type="component" value="Chromosome"/>
</dbReference>
<dbReference type="AlphaFoldDB" id="Q7U8E0"/>
<protein>
    <submittedName>
        <fullName evidence="2">Predicted alpha/beta hydrolase superfamily protein</fullName>
    </submittedName>
</protein>
<keyword evidence="2" id="KW-0378">Hydrolase</keyword>
<evidence type="ECO:0000313" key="2">
    <source>
        <dbReference type="EMBL" id="CAE07196.1"/>
    </source>
</evidence>
<feature type="domain" description="AB hydrolase-1" evidence="1">
    <location>
        <begin position="37"/>
        <end position="291"/>
    </location>
</feature>
<dbReference type="PRINTS" id="PR00111">
    <property type="entry name" value="ABHYDROLASE"/>
</dbReference>
<accession>Q7U8E0</accession>
<dbReference type="InterPro" id="IPR000639">
    <property type="entry name" value="Epox_hydrolase-like"/>
</dbReference>
<reference evidence="2 3" key="1">
    <citation type="journal article" date="2003" name="Nature">
        <title>The genome of a motile marine Synechococcus.</title>
        <authorList>
            <person name="Palenik B."/>
            <person name="Brahamsha B."/>
            <person name="Larimer F."/>
            <person name="Land M."/>
            <person name="Hauser L."/>
            <person name="Chain P."/>
            <person name="Lamerdin J."/>
            <person name="Regala W."/>
            <person name="Allen E.A."/>
            <person name="McCarren J."/>
            <person name="Paulsen I."/>
            <person name="Dufresne A."/>
            <person name="Partensky F."/>
            <person name="Webb E."/>
            <person name="Waterbury J."/>
        </authorList>
    </citation>
    <scope>NUCLEOTIDE SEQUENCE [LARGE SCALE GENOMIC DNA]</scope>
    <source>
        <strain evidence="2 3">WH8102</strain>
    </source>
</reference>
<dbReference type="ESTHER" id="synsp-SYNW0681">
    <property type="family name" value="AlphaBeta_hydrolase"/>
</dbReference>
<dbReference type="Gene3D" id="3.40.50.1820">
    <property type="entry name" value="alpha/beta hydrolase"/>
    <property type="match status" value="1"/>
</dbReference>
<gene>
    <name evidence="2" type="ordered locus">SYNW0681</name>
</gene>
<dbReference type="PRINTS" id="PR00412">
    <property type="entry name" value="EPOXHYDRLASE"/>
</dbReference>
<dbReference type="PANTHER" id="PTHR46438:SF2">
    <property type="entry name" value="ALPHA_BETA-HYDROLASES SUPERFAMILY PROTEIN"/>
    <property type="match status" value="1"/>
</dbReference>
<dbReference type="InterPro" id="IPR029058">
    <property type="entry name" value="AB_hydrolase_fold"/>
</dbReference>
<proteinExistence type="predicted"/>
<dbReference type="InterPro" id="IPR000073">
    <property type="entry name" value="AB_hydrolase_1"/>
</dbReference>
<organism evidence="2 3">
    <name type="scientific">Parasynechococcus marenigrum (strain WH8102)</name>
    <dbReference type="NCBI Taxonomy" id="84588"/>
    <lineage>
        <taxon>Bacteria</taxon>
        <taxon>Bacillati</taxon>
        <taxon>Cyanobacteriota</taxon>
        <taxon>Cyanophyceae</taxon>
        <taxon>Synechococcales</taxon>
        <taxon>Prochlorococcaceae</taxon>
        <taxon>Parasynechococcus</taxon>
        <taxon>Parasynechococcus marenigrum</taxon>
    </lineage>
</organism>
<dbReference type="eggNOG" id="COG2267">
    <property type="taxonomic scope" value="Bacteria"/>
</dbReference>
<dbReference type="SUPFAM" id="SSF53474">
    <property type="entry name" value="alpha/beta-Hydrolases"/>
    <property type="match status" value="1"/>
</dbReference>
<dbReference type="Pfam" id="PF12697">
    <property type="entry name" value="Abhydrolase_6"/>
    <property type="match status" value="1"/>
</dbReference>
<dbReference type="KEGG" id="syw:SYNW0681"/>
<keyword evidence="3" id="KW-1185">Reference proteome</keyword>
<dbReference type="HOGENOM" id="CLU_020336_13_4_3"/>
<evidence type="ECO:0000259" key="1">
    <source>
        <dbReference type="Pfam" id="PF12697"/>
    </source>
</evidence>
<dbReference type="STRING" id="84588.SYNW0681"/>